<gene>
    <name evidence="2" type="ORF">GMARGA_LOCUS8353</name>
</gene>
<evidence type="ECO:0000256" key="1">
    <source>
        <dbReference type="SAM" id="MobiDB-lite"/>
    </source>
</evidence>
<sequence>MRWLHKIFHQLQRPPSQPLPMRKCKDDDQDGPTFVRCSHPSDTLTSVA</sequence>
<evidence type="ECO:0000313" key="2">
    <source>
        <dbReference type="EMBL" id="CAG8631431.1"/>
    </source>
</evidence>
<organism evidence="2 3">
    <name type="scientific">Gigaspora margarita</name>
    <dbReference type="NCBI Taxonomy" id="4874"/>
    <lineage>
        <taxon>Eukaryota</taxon>
        <taxon>Fungi</taxon>
        <taxon>Fungi incertae sedis</taxon>
        <taxon>Mucoromycota</taxon>
        <taxon>Glomeromycotina</taxon>
        <taxon>Glomeromycetes</taxon>
        <taxon>Diversisporales</taxon>
        <taxon>Gigasporaceae</taxon>
        <taxon>Gigaspora</taxon>
    </lineage>
</organism>
<evidence type="ECO:0000313" key="3">
    <source>
        <dbReference type="Proteomes" id="UP000789901"/>
    </source>
</evidence>
<protein>
    <submittedName>
        <fullName evidence="2">23047_t:CDS:1</fullName>
    </submittedName>
</protein>
<proteinExistence type="predicted"/>
<name>A0ABN7UPE1_GIGMA</name>
<dbReference type="EMBL" id="CAJVQB010004274">
    <property type="protein sequence ID" value="CAG8631431.1"/>
    <property type="molecule type" value="Genomic_DNA"/>
</dbReference>
<accession>A0ABN7UPE1</accession>
<reference evidence="2 3" key="1">
    <citation type="submission" date="2021-06" db="EMBL/GenBank/DDBJ databases">
        <authorList>
            <person name="Kallberg Y."/>
            <person name="Tangrot J."/>
            <person name="Rosling A."/>
        </authorList>
    </citation>
    <scope>NUCLEOTIDE SEQUENCE [LARGE SCALE GENOMIC DNA]</scope>
    <source>
        <strain evidence="2 3">120-4 pot B 10/14</strain>
    </source>
</reference>
<feature type="region of interest" description="Disordered" evidence="1">
    <location>
        <begin position="9"/>
        <end position="48"/>
    </location>
</feature>
<keyword evidence="3" id="KW-1185">Reference proteome</keyword>
<dbReference type="Proteomes" id="UP000789901">
    <property type="component" value="Unassembled WGS sequence"/>
</dbReference>
<comment type="caution">
    <text evidence="2">The sequence shown here is derived from an EMBL/GenBank/DDBJ whole genome shotgun (WGS) entry which is preliminary data.</text>
</comment>